<dbReference type="SUPFAM" id="SSF52374">
    <property type="entry name" value="Nucleotidylyl transferase"/>
    <property type="match status" value="1"/>
</dbReference>
<comment type="similarity">
    <text evidence="13">Belongs to the class-I aminoacyl-tRNA synthetase family. MetG type 2A subfamily.</text>
</comment>
<feature type="binding site" evidence="13">
    <location>
        <position position="150"/>
    </location>
    <ligand>
        <name>Zn(2+)</name>
        <dbReference type="ChEBI" id="CHEBI:29105"/>
    </ligand>
</feature>
<dbReference type="CDD" id="cd02800">
    <property type="entry name" value="tRNA_bind_EcMetRS_like"/>
    <property type="match status" value="1"/>
</dbReference>
<comment type="function">
    <text evidence="1 13">Is required not only for elongation of protein synthesis but also for the initiation of all mRNA translation through initiator tRNA(fMet) aminoacylation.</text>
</comment>
<feature type="binding site" evidence="13">
    <location>
        <position position="133"/>
    </location>
    <ligand>
        <name>Zn(2+)</name>
        <dbReference type="ChEBI" id="CHEBI:29105"/>
    </ligand>
</feature>
<dbReference type="SUPFAM" id="SSF47323">
    <property type="entry name" value="Anticodon-binding domain of a subclass of class I aminoacyl-tRNA synthetases"/>
    <property type="match status" value="1"/>
</dbReference>
<evidence type="ECO:0000256" key="2">
    <source>
        <dbReference type="ARBA" id="ARBA00004496"/>
    </source>
</evidence>
<keyword evidence="10 13" id="KW-0648">Protein biosynthesis</keyword>
<name>A0ABW1IQZ8_9BACL</name>
<keyword evidence="11 13" id="KW-0030">Aminoacyl-tRNA synthetase</keyword>
<evidence type="ECO:0000256" key="1">
    <source>
        <dbReference type="ARBA" id="ARBA00003314"/>
    </source>
</evidence>
<keyword evidence="16" id="KW-1185">Reference proteome</keyword>
<protein>
    <recommendedName>
        <fullName evidence="13">Methionine--tRNA ligase</fullName>
        <ecNumber evidence="13">6.1.1.10</ecNumber>
    </recommendedName>
    <alternativeName>
        <fullName evidence="13">Methionyl-tRNA synthetase</fullName>
        <shortName evidence="13">MetRS</shortName>
    </alternativeName>
</protein>
<keyword evidence="8 13" id="KW-0067">ATP-binding</keyword>
<comment type="subcellular location">
    <subcellularLocation>
        <location evidence="2 13">Cytoplasm</location>
    </subcellularLocation>
</comment>
<reference evidence="16" key="1">
    <citation type="journal article" date="2019" name="Int. J. Syst. Evol. Microbiol.">
        <title>The Global Catalogue of Microorganisms (GCM) 10K type strain sequencing project: providing services to taxonomists for standard genome sequencing and annotation.</title>
        <authorList>
            <consortium name="The Broad Institute Genomics Platform"/>
            <consortium name="The Broad Institute Genome Sequencing Center for Infectious Disease"/>
            <person name="Wu L."/>
            <person name="Ma J."/>
        </authorList>
    </citation>
    <scope>NUCLEOTIDE SEQUENCE [LARGE SCALE GENOMIC DNA]</scope>
    <source>
        <strain evidence="16">CCM 8749</strain>
    </source>
</reference>
<dbReference type="InterPro" id="IPR004495">
    <property type="entry name" value="Met-tRNA-synth_bsu_C"/>
</dbReference>
<dbReference type="PANTHER" id="PTHR43326:SF1">
    <property type="entry name" value="METHIONINE--TRNA LIGASE, MITOCHONDRIAL"/>
    <property type="match status" value="1"/>
</dbReference>
<keyword evidence="13" id="KW-0862">Zinc</keyword>
<dbReference type="PANTHER" id="PTHR43326">
    <property type="entry name" value="METHIONYL-TRNA SYNTHETASE"/>
    <property type="match status" value="1"/>
</dbReference>
<dbReference type="CDD" id="cd00814">
    <property type="entry name" value="MetRS_core"/>
    <property type="match status" value="1"/>
</dbReference>
<dbReference type="HAMAP" id="MF_01228">
    <property type="entry name" value="Met_tRNA_synth_type2"/>
    <property type="match status" value="1"/>
</dbReference>
<proteinExistence type="inferred from homology"/>
<keyword evidence="9 13" id="KW-0694">RNA-binding</keyword>
<dbReference type="PRINTS" id="PR01041">
    <property type="entry name" value="TRNASYNTHMET"/>
</dbReference>
<dbReference type="NCBIfam" id="NF008900">
    <property type="entry name" value="PRK12267.1"/>
    <property type="match status" value="1"/>
</dbReference>
<comment type="cofactor">
    <cofactor evidence="13">
        <name>Zn(2+)</name>
        <dbReference type="ChEBI" id="CHEBI:29105"/>
    </cofactor>
    <text evidence="13">Binds 1 zinc ion per subunit.</text>
</comment>
<evidence type="ECO:0000256" key="6">
    <source>
        <dbReference type="ARBA" id="ARBA00022598"/>
    </source>
</evidence>
<dbReference type="GO" id="GO:0004825">
    <property type="term" value="F:methionine-tRNA ligase activity"/>
    <property type="evidence" value="ECO:0007669"/>
    <property type="project" value="UniProtKB-EC"/>
</dbReference>
<keyword evidence="4 13" id="KW-0963">Cytoplasm</keyword>
<feature type="domain" description="TRNA-binding" evidence="14">
    <location>
        <begin position="557"/>
        <end position="657"/>
    </location>
</feature>
<comment type="subunit">
    <text evidence="3 13">Homodimer.</text>
</comment>
<dbReference type="SUPFAM" id="SSF50249">
    <property type="entry name" value="Nucleic acid-binding proteins"/>
    <property type="match status" value="1"/>
</dbReference>
<keyword evidence="5 13" id="KW-0820">tRNA-binding</keyword>
<dbReference type="InterPro" id="IPR033911">
    <property type="entry name" value="MetRS_core"/>
</dbReference>
<dbReference type="InterPro" id="IPR014758">
    <property type="entry name" value="Met-tRNA_synth"/>
</dbReference>
<dbReference type="InterPro" id="IPR012340">
    <property type="entry name" value="NA-bd_OB-fold"/>
</dbReference>
<dbReference type="InterPro" id="IPR015413">
    <property type="entry name" value="Methionyl/Leucyl_tRNA_Synth"/>
</dbReference>
<dbReference type="Gene3D" id="1.10.730.10">
    <property type="entry name" value="Isoleucyl-tRNA Synthetase, Domain 1"/>
    <property type="match status" value="1"/>
</dbReference>
<feature type="binding site" evidence="13">
    <location>
        <position position="147"/>
    </location>
    <ligand>
        <name>Zn(2+)</name>
        <dbReference type="ChEBI" id="CHEBI:29105"/>
    </ligand>
</feature>
<comment type="caution">
    <text evidence="13">Lacks conserved residue(s) required for the propagation of feature annotation.</text>
</comment>
<sequence length="657" mass="74245">MTSEKKTFYLTTPIYYPSDKLHIGHAYTTVAGDAMTRYKRLRGYDVMYLTGTDEHGQKIERKAQEKGVTPQQFVDGIVSGIKELWAKLDIQYDDFIRTTEERHKQVVEKIFARLLEQGDIYLDQYEGWYCTPCESFFLERQLVDGNCPDCGRPVEKVKEESYFFRMSKYADRLLKYYEENPDFIQPESRKNEMINNFIKPGLEDLAVSRTTFDWGVKVPGNPKHVVYVWIDALSNYITALGYGTDNEEKYKKYWPADVHLVGKEIIRFHTIYWPIMLMALDLPLPKKVFGHGWLLMKDGKMSKSKGNVVDPVTLIDRFGLDALRYYLLREVPFGSDGTFTPESFVERINFDLANDLGNLLNRTVAMIGKYFDGKIPAYAGQVTAHDGELQQLSRSVISEVEEAMERMEFSIALISIWKLVSFTNKYIDLTQPWVLAKDESLKAELASVMYHLAESLRITSIMLQPFMTKTPAKIWAQLGIQPGAATAWDSIYTFGQLPEGAEVQKAEPIFPRLEVEQEVAYIVSAMEGGSKAAGEQAKPAAAAEEAKTEAELIGIDDFAKVELRVAQVIACEPVPKADKLLKLQLDLGTEQRQVVSGIAKHYKPEELVGKKVICVTNLKPVKLRGEMSQGMILAASSGDQLTLATVSDDMPNGAKVK</sequence>
<dbReference type="Gene3D" id="2.40.50.140">
    <property type="entry name" value="Nucleic acid-binding proteins"/>
    <property type="match status" value="1"/>
</dbReference>
<dbReference type="NCBIfam" id="TIGR00398">
    <property type="entry name" value="metG"/>
    <property type="match status" value="1"/>
</dbReference>
<keyword evidence="6 13" id="KW-0436">Ligase</keyword>
<dbReference type="EC" id="6.1.1.10" evidence="13"/>
<dbReference type="PROSITE" id="PS00178">
    <property type="entry name" value="AA_TRNA_LIGASE_I"/>
    <property type="match status" value="1"/>
</dbReference>
<dbReference type="RefSeq" id="WP_379894788.1">
    <property type="nucleotide sequence ID" value="NZ_CBCSCT010000041.1"/>
</dbReference>
<evidence type="ECO:0000256" key="4">
    <source>
        <dbReference type="ARBA" id="ARBA00022490"/>
    </source>
</evidence>
<dbReference type="PROSITE" id="PS50886">
    <property type="entry name" value="TRBD"/>
    <property type="match status" value="1"/>
</dbReference>
<feature type="short sequence motif" description="'HIGH' region" evidence="13">
    <location>
        <begin position="15"/>
        <end position="25"/>
    </location>
</feature>
<dbReference type="Pfam" id="PF09334">
    <property type="entry name" value="tRNA-synt_1g"/>
    <property type="match status" value="2"/>
</dbReference>
<dbReference type="InterPro" id="IPR013155">
    <property type="entry name" value="M/V/L/I-tRNA-synth_anticd-bd"/>
</dbReference>
<evidence type="ECO:0000313" key="16">
    <source>
        <dbReference type="Proteomes" id="UP001596250"/>
    </source>
</evidence>
<keyword evidence="13" id="KW-0479">Metal-binding</keyword>
<evidence type="ECO:0000256" key="3">
    <source>
        <dbReference type="ARBA" id="ARBA00011738"/>
    </source>
</evidence>
<dbReference type="NCBIfam" id="TIGR00399">
    <property type="entry name" value="metG_C_term"/>
    <property type="match status" value="1"/>
</dbReference>
<evidence type="ECO:0000256" key="8">
    <source>
        <dbReference type="ARBA" id="ARBA00022840"/>
    </source>
</evidence>
<evidence type="ECO:0000256" key="9">
    <source>
        <dbReference type="ARBA" id="ARBA00022884"/>
    </source>
</evidence>
<comment type="catalytic activity">
    <reaction evidence="12 13">
        <text>tRNA(Met) + L-methionine + ATP = L-methionyl-tRNA(Met) + AMP + diphosphate</text>
        <dbReference type="Rhea" id="RHEA:13481"/>
        <dbReference type="Rhea" id="RHEA-COMP:9667"/>
        <dbReference type="Rhea" id="RHEA-COMP:9698"/>
        <dbReference type="ChEBI" id="CHEBI:30616"/>
        <dbReference type="ChEBI" id="CHEBI:33019"/>
        <dbReference type="ChEBI" id="CHEBI:57844"/>
        <dbReference type="ChEBI" id="CHEBI:78442"/>
        <dbReference type="ChEBI" id="CHEBI:78530"/>
        <dbReference type="ChEBI" id="CHEBI:456215"/>
        <dbReference type="EC" id="6.1.1.10"/>
    </reaction>
</comment>
<evidence type="ECO:0000256" key="13">
    <source>
        <dbReference type="HAMAP-Rule" id="MF_01228"/>
    </source>
</evidence>
<organism evidence="15 16">
    <name type="scientific">Marinicrinis lubricantis</name>
    <dbReference type="NCBI Taxonomy" id="2086470"/>
    <lineage>
        <taxon>Bacteria</taxon>
        <taxon>Bacillati</taxon>
        <taxon>Bacillota</taxon>
        <taxon>Bacilli</taxon>
        <taxon>Bacillales</taxon>
        <taxon>Paenibacillaceae</taxon>
    </lineage>
</organism>
<feature type="binding site" evidence="13">
    <location>
        <position position="130"/>
    </location>
    <ligand>
        <name>Zn(2+)</name>
        <dbReference type="ChEBI" id="CHEBI:29105"/>
    </ligand>
</feature>
<dbReference type="InterPro" id="IPR041872">
    <property type="entry name" value="Anticodon_Met"/>
</dbReference>
<accession>A0ABW1IQZ8</accession>
<dbReference type="InterPro" id="IPR002547">
    <property type="entry name" value="tRNA-bd_dom"/>
</dbReference>
<dbReference type="Gene3D" id="2.170.220.10">
    <property type="match status" value="1"/>
</dbReference>
<evidence type="ECO:0000259" key="14">
    <source>
        <dbReference type="PROSITE" id="PS50886"/>
    </source>
</evidence>
<dbReference type="Pfam" id="PF01588">
    <property type="entry name" value="tRNA_bind"/>
    <property type="match status" value="1"/>
</dbReference>
<dbReference type="Gene3D" id="3.40.50.620">
    <property type="entry name" value="HUPs"/>
    <property type="match status" value="1"/>
</dbReference>
<dbReference type="InterPro" id="IPR014729">
    <property type="entry name" value="Rossmann-like_a/b/a_fold"/>
</dbReference>
<dbReference type="EMBL" id="JBHSQV010000162">
    <property type="protein sequence ID" value="MFC5987414.1"/>
    <property type="molecule type" value="Genomic_DNA"/>
</dbReference>
<feature type="short sequence motif" description="'KMSKS' region" evidence="13">
    <location>
        <begin position="300"/>
        <end position="304"/>
    </location>
</feature>
<evidence type="ECO:0000256" key="11">
    <source>
        <dbReference type="ARBA" id="ARBA00023146"/>
    </source>
</evidence>
<dbReference type="Pfam" id="PF08264">
    <property type="entry name" value="Anticodon_1"/>
    <property type="match status" value="1"/>
</dbReference>
<gene>
    <name evidence="13 15" type="primary">metG</name>
    <name evidence="15" type="ORF">ACFPXP_13475</name>
</gene>
<dbReference type="InterPro" id="IPR009080">
    <property type="entry name" value="tRNAsynth_Ia_anticodon-bd"/>
</dbReference>
<evidence type="ECO:0000256" key="10">
    <source>
        <dbReference type="ARBA" id="ARBA00022917"/>
    </source>
</evidence>
<evidence type="ECO:0000256" key="5">
    <source>
        <dbReference type="ARBA" id="ARBA00022555"/>
    </source>
</evidence>
<dbReference type="InterPro" id="IPR023457">
    <property type="entry name" value="Met-tRNA_synth_2"/>
</dbReference>
<evidence type="ECO:0000256" key="12">
    <source>
        <dbReference type="ARBA" id="ARBA00047364"/>
    </source>
</evidence>
<keyword evidence="7 13" id="KW-0547">Nucleotide-binding</keyword>
<evidence type="ECO:0000256" key="7">
    <source>
        <dbReference type="ARBA" id="ARBA00022741"/>
    </source>
</evidence>
<dbReference type="InterPro" id="IPR001412">
    <property type="entry name" value="aa-tRNA-synth_I_CS"/>
</dbReference>
<evidence type="ECO:0000313" key="15">
    <source>
        <dbReference type="EMBL" id="MFC5987414.1"/>
    </source>
</evidence>
<dbReference type="Proteomes" id="UP001596250">
    <property type="component" value="Unassembled WGS sequence"/>
</dbReference>
<dbReference type="CDD" id="cd07957">
    <property type="entry name" value="Anticodon_Ia_Met"/>
    <property type="match status" value="1"/>
</dbReference>
<comment type="caution">
    <text evidence="15">The sequence shown here is derived from an EMBL/GenBank/DDBJ whole genome shotgun (WGS) entry which is preliminary data.</text>
</comment>